<evidence type="ECO:0000259" key="3">
    <source>
        <dbReference type="SMART" id="SM00421"/>
    </source>
</evidence>
<dbReference type="SMART" id="SM00028">
    <property type="entry name" value="TPR"/>
    <property type="match status" value="3"/>
</dbReference>
<dbReference type="SUPFAM" id="SSF46894">
    <property type="entry name" value="C-terminal effector domain of the bipartite response regulators"/>
    <property type="match status" value="1"/>
</dbReference>
<dbReference type="EMBL" id="VHIF01000001">
    <property type="protein sequence ID" value="TQO37537.1"/>
    <property type="molecule type" value="Genomic_DNA"/>
</dbReference>
<dbReference type="RefSeq" id="WP_142189434.1">
    <property type="nucleotide sequence ID" value="NZ_VHIF01000001.1"/>
</dbReference>
<dbReference type="GO" id="GO:0003677">
    <property type="term" value="F:DNA binding"/>
    <property type="evidence" value="ECO:0007669"/>
    <property type="project" value="UniProtKB-KW"/>
</dbReference>
<evidence type="ECO:0000256" key="1">
    <source>
        <dbReference type="SAM" id="Phobius"/>
    </source>
</evidence>
<evidence type="ECO:0000313" key="4">
    <source>
        <dbReference type="EMBL" id="TQO37537.1"/>
    </source>
</evidence>
<dbReference type="Gene3D" id="1.25.40.10">
    <property type="entry name" value="Tetratricopeptide repeat domain"/>
    <property type="match status" value="2"/>
</dbReference>
<dbReference type="InterPro" id="IPR019734">
    <property type="entry name" value="TPR_rpt"/>
</dbReference>
<dbReference type="InterPro" id="IPR011990">
    <property type="entry name" value="TPR-like_helical_dom_sf"/>
</dbReference>
<feature type="transmembrane region" description="Helical" evidence="1">
    <location>
        <begin position="366"/>
        <end position="385"/>
    </location>
</feature>
<organism evidence="4 5">
    <name type="scientific">Arenibacter algicola</name>
    <dbReference type="NCBI Taxonomy" id="616991"/>
    <lineage>
        <taxon>Bacteria</taxon>
        <taxon>Pseudomonadati</taxon>
        <taxon>Bacteroidota</taxon>
        <taxon>Flavobacteriia</taxon>
        <taxon>Flavobacteriales</taxon>
        <taxon>Flavobacteriaceae</taxon>
        <taxon>Arenibacter</taxon>
    </lineage>
</organism>
<accession>A0ABY3A9V3</accession>
<dbReference type="Gene3D" id="1.10.10.10">
    <property type="entry name" value="Winged helix-like DNA-binding domain superfamily/Winged helix DNA-binding domain"/>
    <property type="match status" value="1"/>
</dbReference>
<gene>
    <name evidence="4" type="ORF">GQ41_2149</name>
</gene>
<keyword evidence="1" id="KW-0812">Transmembrane</keyword>
<reference evidence="4 5" key="1">
    <citation type="submission" date="2019-06" db="EMBL/GenBank/DDBJ databases">
        <title>A large-scale integrated study on North Sea by COGITO (Coastal Microbe Genomic &amp; Taxonomic Observatory).</title>
        <authorList>
            <person name="Teeling H."/>
        </authorList>
    </citation>
    <scope>NUCLEOTIDE SEQUENCE [LARGE SCALE GENOMIC DNA]</scope>
    <source>
        <strain evidence="4 5">MAR_2009_79</strain>
    </source>
</reference>
<keyword evidence="4" id="KW-0238">DNA-binding</keyword>
<dbReference type="InterPro" id="IPR036388">
    <property type="entry name" value="WH-like_DNA-bd_sf"/>
</dbReference>
<feature type="chain" id="PRO_5046485822" evidence="2">
    <location>
        <begin position="27"/>
        <end position="548"/>
    </location>
</feature>
<dbReference type="SMART" id="SM00421">
    <property type="entry name" value="HTH_LUXR"/>
    <property type="match status" value="1"/>
</dbReference>
<keyword evidence="5" id="KW-1185">Reference proteome</keyword>
<evidence type="ECO:0000313" key="5">
    <source>
        <dbReference type="Proteomes" id="UP000315363"/>
    </source>
</evidence>
<dbReference type="Proteomes" id="UP000315363">
    <property type="component" value="Unassembled WGS sequence"/>
</dbReference>
<sequence>MFFNKIRTYNSIPIFFGLVFSFWVQAQKSAVDTTNSALGTILAKAKEIRYQNPDRAVGLLQEVHDQALVYGDTLLAVNALLEMPYIYGHQVNYAKSYDTLWHALFLADDIENEVLRATIYSHLGRLSSFFKRKDEAFDYLNTSLKIKKNLVEKGILEKSTLVEDYYLICATYRELNDPKMGKIYLDSCNTVIKDGVLPPTKIQYLDFERAFVLFKEDKNTEALAIMRNIEPWFIENRPSYLVLVYTYWGDILSALGRSNEGEQKYIEALEISSKYNSHIDFSPLIYERLSCLYLDMGNYKKAYENQTMAKTLDARFFDSRSENNRPLLEIKDQFRIEQERQQKIIQQQRLEQLEQADKISFLQRTILLVGIIFLIIVGLIYVQYLRSKHKAEKQMIRRNKELEIKKARELLELKNKELATSALQLVEKDELFGELKEKIKGNQGKVDETEINRFIKSISVSSVNNWQEFKLRFTDVNESFYQNLTQNYPQLTQSDHRICALIKLNLSSKDMARLLGISVESVHTTRYRLRKKMGLPRSANLEDFIAEL</sequence>
<dbReference type="InterPro" id="IPR000792">
    <property type="entry name" value="Tscrpt_reg_LuxR_C"/>
</dbReference>
<protein>
    <submittedName>
        <fullName evidence="4">DNA-binding CsgD family transcriptional regulator</fullName>
    </submittedName>
</protein>
<keyword evidence="1" id="KW-1133">Transmembrane helix</keyword>
<name>A0ABY3A9V3_9FLAO</name>
<keyword evidence="2" id="KW-0732">Signal</keyword>
<dbReference type="InterPro" id="IPR016032">
    <property type="entry name" value="Sig_transdc_resp-reg_C-effctor"/>
</dbReference>
<keyword evidence="1" id="KW-0472">Membrane</keyword>
<evidence type="ECO:0000256" key="2">
    <source>
        <dbReference type="SAM" id="SignalP"/>
    </source>
</evidence>
<proteinExistence type="predicted"/>
<feature type="domain" description="HTH luxR-type" evidence="3">
    <location>
        <begin position="488"/>
        <end position="545"/>
    </location>
</feature>
<feature type="signal peptide" evidence="2">
    <location>
        <begin position="1"/>
        <end position="26"/>
    </location>
</feature>
<dbReference type="SUPFAM" id="SSF48452">
    <property type="entry name" value="TPR-like"/>
    <property type="match status" value="1"/>
</dbReference>
<comment type="caution">
    <text evidence="4">The sequence shown here is derived from an EMBL/GenBank/DDBJ whole genome shotgun (WGS) entry which is preliminary data.</text>
</comment>